<dbReference type="Pfam" id="PF01443">
    <property type="entry name" value="Viral_helicase1"/>
    <property type="match status" value="1"/>
</dbReference>
<evidence type="ECO:0000313" key="3">
    <source>
        <dbReference type="Proteomes" id="UP001171902"/>
    </source>
</evidence>
<gene>
    <name evidence="2" type="ORF">QWI33_27130</name>
</gene>
<dbReference type="Gene3D" id="3.40.50.300">
    <property type="entry name" value="P-loop containing nucleotide triphosphate hydrolases"/>
    <property type="match status" value="1"/>
</dbReference>
<dbReference type="InterPro" id="IPR027351">
    <property type="entry name" value="(+)RNA_virus_helicase_core_dom"/>
</dbReference>
<comment type="caution">
    <text evidence="2">The sequence shown here is derived from an EMBL/GenBank/DDBJ whole genome shotgun (WGS) entry which is preliminary data.</text>
</comment>
<dbReference type="Proteomes" id="UP001171902">
    <property type="component" value="Unassembled WGS sequence"/>
</dbReference>
<protein>
    <recommendedName>
        <fullName evidence="1">(+)RNA virus helicase C-terminal domain-containing protein</fullName>
    </recommendedName>
</protein>
<name>A0ABT7YXP0_9ACTN</name>
<proteinExistence type="predicted"/>
<feature type="domain" description="(+)RNA virus helicase C-terminal" evidence="1">
    <location>
        <begin position="97"/>
        <end position="145"/>
    </location>
</feature>
<dbReference type="RefSeq" id="WP_289959819.1">
    <property type="nucleotide sequence ID" value="NZ_JAUEMJ010000013.1"/>
</dbReference>
<dbReference type="InterPro" id="IPR027417">
    <property type="entry name" value="P-loop_NTPase"/>
</dbReference>
<sequence>MDLAAPLGRQLSPETAVPVAVMPQDGNPVAIERHFDPVAAASERAFKLLRKHGERRSVAVIVPSTPRGRDAKDWAGEVRGALQHFHTGPKPPGATVSVLTGREARGLEFDHVVVVEPQSFIPASHSGEQELYIALTRSTQTLTVLHRNDLPSVLRSEALANESDRLARASAEGRCLRFHRNGVRCGNPSVHPDGWCRVSGCEGFTRATPPPRSNRRLRPLEKDGPLADFELSDLPEPPAKVRVTGGARAQYVKHHGGSTATAQAALRGVATEIMQHGRVHRLPGRCCIAEHQGFRLVLNAVAWEVLGYDTKSPDLTYEQFAAGVRPRQSDALPARQPEAPKGVAEEEPLMQNKHVVDWSSMTAEEFAAMQIAERIQAERDDPDHEILRSQMYLDLQRRRKADGGKAGQEDGVDAWYELDGVTTVFEVLELGGFDYQKFRRGAVDLLEVAYMYCQGGKAIKVLVSQQPPDEPWTTKALKNIFDVFLAWPEDGTWSGPGAEHIRPEI</sequence>
<reference evidence="2" key="1">
    <citation type="submission" date="2023-06" db="EMBL/GenBank/DDBJ databases">
        <title>Gycomyces niveus sp.nov., a novel actinomycete isolated from soil in Shouguang.</title>
        <authorList>
            <person name="Yang X."/>
            <person name="Zhao J."/>
        </authorList>
    </citation>
    <scope>NUCLEOTIDE SEQUENCE</scope>
    <source>
        <strain evidence="2">NEAU C2</strain>
    </source>
</reference>
<dbReference type="SUPFAM" id="SSF52540">
    <property type="entry name" value="P-loop containing nucleoside triphosphate hydrolases"/>
    <property type="match status" value="1"/>
</dbReference>
<evidence type="ECO:0000313" key="2">
    <source>
        <dbReference type="EMBL" id="MDN3243417.1"/>
    </source>
</evidence>
<organism evidence="2 3">
    <name type="scientific">Glycomyces tritici</name>
    <dbReference type="NCBI Taxonomy" id="2665176"/>
    <lineage>
        <taxon>Bacteria</taxon>
        <taxon>Bacillati</taxon>
        <taxon>Actinomycetota</taxon>
        <taxon>Actinomycetes</taxon>
        <taxon>Glycomycetales</taxon>
        <taxon>Glycomycetaceae</taxon>
        <taxon>Glycomyces</taxon>
    </lineage>
</organism>
<dbReference type="EMBL" id="JAUEMJ010000013">
    <property type="protein sequence ID" value="MDN3243417.1"/>
    <property type="molecule type" value="Genomic_DNA"/>
</dbReference>
<accession>A0ABT7YXP0</accession>
<evidence type="ECO:0000259" key="1">
    <source>
        <dbReference type="Pfam" id="PF01443"/>
    </source>
</evidence>
<keyword evidence="3" id="KW-1185">Reference proteome</keyword>